<dbReference type="Gene3D" id="3.90.70.10">
    <property type="entry name" value="Cysteine proteinases"/>
    <property type="match status" value="1"/>
</dbReference>
<dbReference type="AlphaFoldDB" id="A0A4Q1CEX4"/>
<dbReference type="InterPro" id="IPR013783">
    <property type="entry name" value="Ig-like_fold"/>
</dbReference>
<dbReference type="GO" id="GO:0006508">
    <property type="term" value="P:proteolysis"/>
    <property type="evidence" value="ECO:0007669"/>
    <property type="project" value="InterPro"/>
</dbReference>
<dbReference type="PROSITE" id="PS51257">
    <property type="entry name" value="PROKAR_LIPOPROTEIN"/>
    <property type="match status" value="1"/>
</dbReference>
<reference evidence="4 5" key="1">
    <citation type="submission" date="2019-01" db="EMBL/GenBank/DDBJ databases">
        <title>Lacibacter sp. strain TTM-7.</title>
        <authorList>
            <person name="Chen W.-M."/>
        </authorList>
    </citation>
    <scope>NUCLEOTIDE SEQUENCE [LARGE SCALE GENOMIC DNA]</scope>
    <source>
        <strain evidence="4 5">TTM-7</strain>
    </source>
</reference>
<dbReference type="OrthoDB" id="3648721at2"/>
<dbReference type="CDD" id="cd02619">
    <property type="entry name" value="Peptidase_C1"/>
    <property type="match status" value="1"/>
</dbReference>
<keyword evidence="5" id="KW-1185">Reference proteome</keyword>
<keyword evidence="2" id="KW-0732">Signal</keyword>
<dbReference type="InterPro" id="IPR013128">
    <property type="entry name" value="Peptidase_C1A"/>
</dbReference>
<dbReference type="Proteomes" id="UP000290204">
    <property type="component" value="Unassembled WGS sequence"/>
</dbReference>
<dbReference type="InterPro" id="IPR038765">
    <property type="entry name" value="Papain-like_cys_pep_sf"/>
</dbReference>
<feature type="chain" id="PRO_5020210612" description="Peptidase C1A papain C-terminal domain-containing protein" evidence="2">
    <location>
        <begin position="28"/>
        <end position="499"/>
    </location>
</feature>
<dbReference type="EMBL" id="SDHW01000007">
    <property type="protein sequence ID" value="RXK58127.1"/>
    <property type="molecule type" value="Genomic_DNA"/>
</dbReference>
<dbReference type="SUPFAM" id="SSF54001">
    <property type="entry name" value="Cysteine proteinases"/>
    <property type="match status" value="1"/>
</dbReference>
<organism evidence="4 5">
    <name type="scientific">Lacibacter luteus</name>
    <dbReference type="NCBI Taxonomy" id="2508719"/>
    <lineage>
        <taxon>Bacteria</taxon>
        <taxon>Pseudomonadati</taxon>
        <taxon>Bacteroidota</taxon>
        <taxon>Chitinophagia</taxon>
        <taxon>Chitinophagales</taxon>
        <taxon>Chitinophagaceae</taxon>
        <taxon>Lacibacter</taxon>
    </lineage>
</organism>
<evidence type="ECO:0000313" key="4">
    <source>
        <dbReference type="EMBL" id="RXK58127.1"/>
    </source>
</evidence>
<sequence>MIFFKPRTCVAAILCVTLFMVACKKEASDKSVEESSELQQVKARGLVADNPQTVSKVPLIVSADLLSKTSADPTLLIALKGKPVSTTKDATPPVISITSPSAGATVSGTVDVTVNATDNVGVTMVSLTVDNVSVSSSTSAPFTMSWNSASVTNGTHTLKVTAKDAAGNISSNTIQVNVSTVTNTDVINPVVSITSPANDASVTGTVNITATATDNKAVSTVRYSIDGTVVGSSTTAPYNFSWNTSSVVAGIHTITVTAVDAAGNTGAQSIQVTVSTTVLPPAPLPSKLTLYMPSVGYQGSEGSCVAWAVAYYARSAEAYYRSGAAGYSQSVNVFSPEFLYNQTKSSIDCSSGSSVLSVLDFVVRNGVCTWQSMPYTSGSCSLLPSSQQSSEAALYKISSYSAVLTTDITAIKTLLSQKHPLLLGVSTDQQFDNAGPGFIWSSYGPAITSLHEVTICGYDDALQAFKIVNSWGTGWGDAGYSWISYSFLSKLNNYVFTLN</sequence>
<dbReference type="InterPro" id="IPR000668">
    <property type="entry name" value="Peptidase_C1A_C"/>
</dbReference>
<evidence type="ECO:0000259" key="3">
    <source>
        <dbReference type="SMART" id="SM00645"/>
    </source>
</evidence>
<comment type="similarity">
    <text evidence="1">Belongs to the peptidase C1 family.</text>
</comment>
<feature type="signal peptide" evidence="2">
    <location>
        <begin position="1"/>
        <end position="27"/>
    </location>
</feature>
<name>A0A4Q1CEX4_9BACT</name>
<proteinExistence type="inferred from homology"/>
<gene>
    <name evidence="4" type="ORF">ESA94_19135</name>
</gene>
<protein>
    <recommendedName>
        <fullName evidence="3">Peptidase C1A papain C-terminal domain-containing protein</fullName>
    </recommendedName>
</protein>
<dbReference type="GO" id="GO:0008234">
    <property type="term" value="F:cysteine-type peptidase activity"/>
    <property type="evidence" value="ECO:0007669"/>
    <property type="project" value="InterPro"/>
</dbReference>
<dbReference type="PANTHER" id="PTHR12411">
    <property type="entry name" value="CYSTEINE PROTEASE FAMILY C1-RELATED"/>
    <property type="match status" value="1"/>
</dbReference>
<dbReference type="Pfam" id="PF00112">
    <property type="entry name" value="Peptidase_C1"/>
    <property type="match status" value="1"/>
</dbReference>
<dbReference type="RefSeq" id="WP_129132556.1">
    <property type="nucleotide sequence ID" value="NZ_SDHW01000007.1"/>
</dbReference>
<comment type="caution">
    <text evidence="4">The sequence shown here is derived from an EMBL/GenBank/DDBJ whole genome shotgun (WGS) entry which is preliminary data.</text>
</comment>
<evidence type="ECO:0000256" key="2">
    <source>
        <dbReference type="SAM" id="SignalP"/>
    </source>
</evidence>
<evidence type="ECO:0000256" key="1">
    <source>
        <dbReference type="ARBA" id="ARBA00008455"/>
    </source>
</evidence>
<dbReference type="CDD" id="cd00146">
    <property type="entry name" value="PKD"/>
    <property type="match status" value="1"/>
</dbReference>
<dbReference type="Pfam" id="PF17957">
    <property type="entry name" value="Big_7"/>
    <property type="match status" value="2"/>
</dbReference>
<accession>A0A4Q1CEX4</accession>
<evidence type="ECO:0000313" key="5">
    <source>
        <dbReference type="Proteomes" id="UP000290204"/>
    </source>
</evidence>
<feature type="domain" description="Peptidase C1A papain C-terminal" evidence="3">
    <location>
        <begin position="284"/>
        <end position="499"/>
    </location>
</feature>
<dbReference type="Gene3D" id="2.60.40.10">
    <property type="entry name" value="Immunoglobulins"/>
    <property type="match status" value="2"/>
</dbReference>
<dbReference type="SMART" id="SM00645">
    <property type="entry name" value="Pept_C1"/>
    <property type="match status" value="1"/>
</dbReference>